<dbReference type="InterPro" id="IPR013083">
    <property type="entry name" value="Znf_RING/FYVE/PHD"/>
</dbReference>
<evidence type="ECO:0000256" key="1">
    <source>
        <dbReference type="ARBA" id="ARBA00022723"/>
    </source>
</evidence>
<dbReference type="InterPro" id="IPR011016">
    <property type="entry name" value="Znf_RING-CH"/>
</dbReference>
<feature type="transmembrane region" description="Helical" evidence="5">
    <location>
        <begin position="397"/>
        <end position="419"/>
    </location>
</feature>
<feature type="region of interest" description="Disordered" evidence="4">
    <location>
        <begin position="450"/>
        <end position="497"/>
    </location>
</feature>
<dbReference type="PANTHER" id="PTHR46158:SF2">
    <property type="entry name" value="OS02G0165000 PROTEIN"/>
    <property type="match status" value="1"/>
</dbReference>
<evidence type="ECO:0000256" key="2">
    <source>
        <dbReference type="ARBA" id="ARBA00022771"/>
    </source>
</evidence>
<dbReference type="AlphaFoldDB" id="W9SC17"/>
<dbReference type="PANTHER" id="PTHR46158">
    <property type="entry name" value="OS02G0165000 PROTEIN"/>
    <property type="match status" value="1"/>
</dbReference>
<dbReference type="GO" id="GO:0008270">
    <property type="term" value="F:zinc ion binding"/>
    <property type="evidence" value="ECO:0007669"/>
    <property type="project" value="UniProtKB-KW"/>
</dbReference>
<feature type="transmembrane region" description="Helical" evidence="5">
    <location>
        <begin position="315"/>
        <end position="335"/>
    </location>
</feature>
<evidence type="ECO:0000256" key="5">
    <source>
        <dbReference type="SAM" id="Phobius"/>
    </source>
</evidence>
<keyword evidence="8" id="KW-1185">Reference proteome</keyword>
<sequence length="497" mass="55222">MENSGAQLQPLEESSADSTLQSQTCNEERKCEGTLLVQQSRRPNLSSLQIPVRSLENSLSAFTRTDISSVPSPASTRVGLPPRPNSAKVRSSMKNLFPQRSIKVKNPSQDAERTVLIIPDTPQSDGSQERPTTSRSFSLNKVFFSSSTKMTSSLPVTPMANSGPESVQDRHLESQSEFSTIEVKHHMTRSLSVPVNVKTRSLRRMDSGGMIRVISATPRPATVDGASPNDARATESASEDAGEDIPEEEAVCRICLVELGEGGDTLKMECSCKGELALAHQECAVKWFSIKGNKTCDVCKQDVKNLPVTLIWQDIPVLVMVSMLAYFCFLEQLLVSDLGPRALAISLPFSCVLGILSSMIASTMVSRSYIWAYASFQFAIVILFAHIFYTILNVNPILSVLLSSFTGFGIAISTNTLLVEYLRWRTNRQLQSTRQQIEIALQQQQQIHHQQQQQHQEQYQHHHLQPLSENPQQQQQQFENPNPGPTHSSRQQVILTT</sequence>
<evidence type="ECO:0000313" key="7">
    <source>
        <dbReference type="EMBL" id="EXC35018.1"/>
    </source>
</evidence>
<evidence type="ECO:0000256" key="4">
    <source>
        <dbReference type="SAM" id="MobiDB-lite"/>
    </source>
</evidence>
<reference evidence="8" key="1">
    <citation type="submission" date="2013-01" db="EMBL/GenBank/DDBJ databases">
        <title>Draft Genome Sequence of a Mulberry Tree, Morus notabilis C.K. Schneid.</title>
        <authorList>
            <person name="He N."/>
            <person name="Zhao S."/>
        </authorList>
    </citation>
    <scope>NUCLEOTIDE SEQUENCE</scope>
</reference>
<evidence type="ECO:0000256" key="3">
    <source>
        <dbReference type="ARBA" id="ARBA00022833"/>
    </source>
</evidence>
<feature type="region of interest" description="Disordered" evidence="4">
    <location>
        <begin position="1"/>
        <end position="26"/>
    </location>
</feature>
<keyword evidence="5" id="KW-0472">Membrane</keyword>
<dbReference type="Proteomes" id="UP000030645">
    <property type="component" value="Unassembled WGS sequence"/>
</dbReference>
<evidence type="ECO:0000313" key="8">
    <source>
        <dbReference type="Proteomes" id="UP000030645"/>
    </source>
</evidence>
<dbReference type="Pfam" id="PF12906">
    <property type="entry name" value="RINGv"/>
    <property type="match status" value="1"/>
</dbReference>
<dbReference type="eggNOG" id="KOG1609">
    <property type="taxonomic scope" value="Eukaryota"/>
</dbReference>
<dbReference type="SMART" id="SM00744">
    <property type="entry name" value="RINGv"/>
    <property type="match status" value="1"/>
</dbReference>
<keyword evidence="2" id="KW-0863">Zinc-finger</keyword>
<dbReference type="SUPFAM" id="SSF57850">
    <property type="entry name" value="RING/U-box"/>
    <property type="match status" value="1"/>
</dbReference>
<dbReference type="CDD" id="cd16495">
    <property type="entry name" value="RING_CH-C4HC3_MARCH"/>
    <property type="match status" value="1"/>
</dbReference>
<feature type="transmembrane region" description="Helical" evidence="5">
    <location>
        <begin position="369"/>
        <end position="391"/>
    </location>
</feature>
<feature type="transmembrane region" description="Helical" evidence="5">
    <location>
        <begin position="341"/>
        <end position="362"/>
    </location>
</feature>
<evidence type="ECO:0000259" key="6">
    <source>
        <dbReference type="PROSITE" id="PS51292"/>
    </source>
</evidence>
<keyword evidence="5" id="KW-0812">Transmembrane</keyword>
<keyword evidence="3" id="KW-0862">Zinc</keyword>
<feature type="region of interest" description="Disordered" evidence="4">
    <location>
        <begin position="218"/>
        <end position="242"/>
    </location>
</feature>
<feature type="compositionally biased region" description="Polar residues" evidence="4">
    <location>
        <begin position="16"/>
        <end position="25"/>
    </location>
</feature>
<protein>
    <submittedName>
        <fullName evidence="7">Putative E3 ubiquitin-protein ligase MARCH10</fullName>
    </submittedName>
</protein>
<feature type="domain" description="RING-CH-type" evidence="6">
    <location>
        <begin position="244"/>
        <end position="306"/>
    </location>
</feature>
<name>W9SC17_9ROSA</name>
<dbReference type="EMBL" id="KE346354">
    <property type="protein sequence ID" value="EXC35018.1"/>
    <property type="molecule type" value="Genomic_DNA"/>
</dbReference>
<dbReference type="Gene3D" id="3.30.40.10">
    <property type="entry name" value="Zinc/RING finger domain, C3HC4 (zinc finger)"/>
    <property type="match status" value="1"/>
</dbReference>
<proteinExistence type="predicted"/>
<dbReference type="PROSITE" id="PS51292">
    <property type="entry name" value="ZF_RING_CH"/>
    <property type="match status" value="1"/>
</dbReference>
<keyword evidence="5" id="KW-1133">Transmembrane helix</keyword>
<gene>
    <name evidence="7" type="ORF">L484_017719</name>
</gene>
<accession>W9SC17</accession>
<feature type="compositionally biased region" description="Polar residues" evidence="4">
    <location>
        <begin position="485"/>
        <end position="497"/>
    </location>
</feature>
<organism evidence="7 8">
    <name type="scientific">Morus notabilis</name>
    <dbReference type="NCBI Taxonomy" id="981085"/>
    <lineage>
        <taxon>Eukaryota</taxon>
        <taxon>Viridiplantae</taxon>
        <taxon>Streptophyta</taxon>
        <taxon>Embryophyta</taxon>
        <taxon>Tracheophyta</taxon>
        <taxon>Spermatophyta</taxon>
        <taxon>Magnoliopsida</taxon>
        <taxon>eudicotyledons</taxon>
        <taxon>Gunneridae</taxon>
        <taxon>Pentapetalae</taxon>
        <taxon>rosids</taxon>
        <taxon>fabids</taxon>
        <taxon>Rosales</taxon>
        <taxon>Moraceae</taxon>
        <taxon>Moreae</taxon>
        <taxon>Morus</taxon>
    </lineage>
</organism>
<keyword evidence="1" id="KW-0479">Metal-binding</keyword>